<accession>A0A8T0F9B1</accession>
<organism evidence="1 2">
    <name type="scientific">Argiope bruennichi</name>
    <name type="common">Wasp spider</name>
    <name type="synonym">Aranea bruennichi</name>
    <dbReference type="NCBI Taxonomy" id="94029"/>
    <lineage>
        <taxon>Eukaryota</taxon>
        <taxon>Metazoa</taxon>
        <taxon>Ecdysozoa</taxon>
        <taxon>Arthropoda</taxon>
        <taxon>Chelicerata</taxon>
        <taxon>Arachnida</taxon>
        <taxon>Araneae</taxon>
        <taxon>Araneomorphae</taxon>
        <taxon>Entelegynae</taxon>
        <taxon>Araneoidea</taxon>
        <taxon>Araneidae</taxon>
        <taxon>Argiope</taxon>
    </lineage>
</organism>
<evidence type="ECO:0000313" key="1">
    <source>
        <dbReference type="EMBL" id="KAF8785583.1"/>
    </source>
</evidence>
<dbReference type="PANTHER" id="PTHR35385">
    <property type="entry name" value="PROTEIN B, PUTATIVE-RELATED-RELATED"/>
    <property type="match status" value="1"/>
</dbReference>
<comment type="caution">
    <text evidence="1">The sequence shown here is derived from an EMBL/GenBank/DDBJ whole genome shotgun (WGS) entry which is preliminary data.</text>
</comment>
<gene>
    <name evidence="1" type="ORF">HNY73_011101</name>
</gene>
<sequence length="353" mass="40089">MKESKNTGCPAVLKITIQRYFSLPKYKELLPKVIEFPALCEFLYSHNHLLDSAAVKKFRPLSKLTRKCLIELFEFGHTAATARPMLQMELELQSKEDYEEACMDSSKLPSLSVINHLLNNEFRKIYGSRKESDIIREIEKYIFSHNQQPFCKTAFSKEKNSLVIAVVILIMKRSIDLLSSVQELTMVDAFGHMDRLNHRVYFFISPGVVGGIPIGCIITNAEVTNVFHEGVKLLSLPHSSNGILSQFDNNALPHSSNDTFSPTDIKKFSQPYNNNMVLPTINTISQPIVATFQNSDSETDNEYDDYLQKFDDIINQIKSKYKNNPYVFKPGIKKMVKNVNKFGKTNGIGVCLA</sequence>
<proteinExistence type="predicted"/>
<dbReference type="AlphaFoldDB" id="A0A8T0F9B1"/>
<protein>
    <submittedName>
        <fullName evidence="1">Uncharacterized protein</fullName>
    </submittedName>
</protein>
<reference evidence="1" key="1">
    <citation type="journal article" date="2020" name="bioRxiv">
        <title>Chromosome-level reference genome of the European wasp spider Argiope bruennichi: a resource for studies on range expansion and evolutionary adaptation.</title>
        <authorList>
            <person name="Sheffer M.M."/>
            <person name="Hoppe A."/>
            <person name="Krehenwinkel H."/>
            <person name="Uhl G."/>
            <person name="Kuss A.W."/>
            <person name="Jensen L."/>
            <person name="Jensen C."/>
            <person name="Gillespie R.G."/>
            <person name="Hoff K.J."/>
            <person name="Prost S."/>
        </authorList>
    </citation>
    <scope>NUCLEOTIDE SEQUENCE</scope>
</reference>
<reference evidence="1" key="2">
    <citation type="submission" date="2020-06" db="EMBL/GenBank/DDBJ databases">
        <authorList>
            <person name="Sheffer M."/>
        </authorList>
    </citation>
    <scope>NUCLEOTIDE SEQUENCE</scope>
</reference>
<dbReference type="Proteomes" id="UP000807504">
    <property type="component" value="Unassembled WGS sequence"/>
</dbReference>
<evidence type="ECO:0000313" key="2">
    <source>
        <dbReference type="Proteomes" id="UP000807504"/>
    </source>
</evidence>
<dbReference type="PANTHER" id="PTHR35385:SF2">
    <property type="entry name" value="PROTEIN B, PUTATIVE-RELATED"/>
    <property type="match status" value="1"/>
</dbReference>
<keyword evidence="2" id="KW-1185">Reference proteome</keyword>
<dbReference type="EMBL" id="JABXBU010000030">
    <property type="protein sequence ID" value="KAF8785583.1"/>
    <property type="molecule type" value="Genomic_DNA"/>
</dbReference>
<name>A0A8T0F9B1_ARGBR</name>